<keyword evidence="1" id="KW-0732">Signal</keyword>
<organism evidence="2 3">
    <name type="scientific">Leifsonia shinshuensis</name>
    <dbReference type="NCBI Taxonomy" id="150026"/>
    <lineage>
        <taxon>Bacteria</taxon>
        <taxon>Bacillati</taxon>
        <taxon>Actinomycetota</taxon>
        <taxon>Actinomycetes</taxon>
        <taxon>Micrococcales</taxon>
        <taxon>Microbacteriaceae</taxon>
        <taxon>Leifsonia</taxon>
    </lineage>
</organism>
<feature type="chain" id="PRO_5032688254" description="Secreted protein" evidence="1">
    <location>
        <begin position="44"/>
        <end position="530"/>
    </location>
</feature>
<feature type="signal peptide" evidence="1">
    <location>
        <begin position="1"/>
        <end position="43"/>
    </location>
</feature>
<proteinExistence type="predicted"/>
<sequence length="530" mass="55659">MNHLSINGTVTRRKAFWARFVLVMGVVVAVCSGALTTSAPAEAACDIACATSNLPNTPQAAARELMTYASTGQLTQATIVHGSIISDEIAPLANNTLTNASCRVDKRTMQTLIAIIRFTGSVRVTDLNRHCANDGQYTCPSSSPHCVLSLDSDGLMSSTAMDIDATGHGKVDGYNNTATSNLRNLMKALVPRVNAAGFSPSGANMGQNNCSTVNLDSPYFNAFNDSCNHQHADFRGNSRSLNVPTSESSPSVVNVRAGGSVWGKSGLNTDWVQLTDDGEYVAVATSPGSGHPLFGALSATGALKAKTGLNGTWMNLWPSGVRSFAMDSYSDNGVLVAAVMEDGTLKAKEGLNTDWVPLEHNVQQVAVAIDPVNGPHIIALFNDGTVRVKTNLRTDWVTAFFPTPAAAVTVASDTAHGPTFAVINTAGTAFAKTGINERWINIEDAVTQLAVTSDTANGPSLAVLRTGGELKAKTGINTNWIQLDTAITSMGLANGQTVLANKAGTLRAKTGYNTNWFTLDTTTKTASVGR</sequence>
<comment type="caution">
    <text evidence="2">The sequence shown here is derived from an EMBL/GenBank/DDBJ whole genome shotgun (WGS) entry which is preliminary data.</text>
</comment>
<dbReference type="SUPFAM" id="SSF69322">
    <property type="entry name" value="Tricorn protease domain 2"/>
    <property type="match status" value="1"/>
</dbReference>
<dbReference type="AlphaFoldDB" id="A0A853CTN2"/>
<name>A0A853CTN2_9MICO</name>
<evidence type="ECO:0008006" key="4">
    <source>
        <dbReference type="Google" id="ProtNLM"/>
    </source>
</evidence>
<evidence type="ECO:0000313" key="3">
    <source>
        <dbReference type="Proteomes" id="UP000578352"/>
    </source>
</evidence>
<reference evidence="2 3" key="1">
    <citation type="submission" date="2020-07" db="EMBL/GenBank/DDBJ databases">
        <title>Sequencing the genomes of 1000 actinobacteria strains.</title>
        <authorList>
            <person name="Klenk H.-P."/>
        </authorList>
    </citation>
    <scope>NUCLEOTIDE SEQUENCE [LARGE SCALE GENOMIC DNA]</scope>
    <source>
        <strain evidence="2 3">DSM 15165</strain>
    </source>
</reference>
<evidence type="ECO:0000313" key="2">
    <source>
        <dbReference type="EMBL" id="NYJ22554.1"/>
    </source>
</evidence>
<accession>A0A853CTN2</accession>
<protein>
    <recommendedName>
        <fullName evidence="4">Secreted protein</fullName>
    </recommendedName>
</protein>
<dbReference type="Proteomes" id="UP000578352">
    <property type="component" value="Unassembled WGS sequence"/>
</dbReference>
<evidence type="ECO:0000256" key="1">
    <source>
        <dbReference type="SAM" id="SignalP"/>
    </source>
</evidence>
<dbReference type="EMBL" id="JACCFL010000001">
    <property type="protein sequence ID" value="NYJ22554.1"/>
    <property type="molecule type" value="Genomic_DNA"/>
</dbReference>
<gene>
    <name evidence="2" type="ORF">HNR13_000841</name>
</gene>
<dbReference type="RefSeq" id="WP_179604589.1">
    <property type="nucleotide sequence ID" value="NZ_BAABEH010000001.1"/>
</dbReference>